<accession>A0A9Q1D1G9</accession>
<dbReference type="PANTHER" id="PTHR47305:SF1">
    <property type="entry name" value="BEN DOMAIN-CONTAINING PROTEIN"/>
    <property type="match status" value="1"/>
</dbReference>
<organism evidence="5 6">
    <name type="scientific">Conger conger</name>
    <name type="common">Conger eel</name>
    <name type="synonym">Muraena conger</name>
    <dbReference type="NCBI Taxonomy" id="82655"/>
    <lineage>
        <taxon>Eukaryota</taxon>
        <taxon>Metazoa</taxon>
        <taxon>Chordata</taxon>
        <taxon>Craniata</taxon>
        <taxon>Vertebrata</taxon>
        <taxon>Euteleostomi</taxon>
        <taxon>Actinopterygii</taxon>
        <taxon>Neopterygii</taxon>
        <taxon>Teleostei</taxon>
        <taxon>Anguilliformes</taxon>
        <taxon>Congridae</taxon>
        <taxon>Conger</taxon>
    </lineage>
</organism>
<gene>
    <name evidence="5" type="ORF">COCON_G00198050</name>
</gene>
<feature type="region of interest" description="Disordered" evidence="3">
    <location>
        <begin position="395"/>
        <end position="483"/>
    </location>
</feature>
<feature type="compositionally biased region" description="Low complexity" evidence="3">
    <location>
        <begin position="152"/>
        <end position="161"/>
    </location>
</feature>
<feature type="compositionally biased region" description="Basic residues" evidence="3">
    <location>
        <begin position="131"/>
        <end position="150"/>
    </location>
</feature>
<keyword evidence="6" id="KW-1185">Reference proteome</keyword>
<comment type="subcellular location">
    <subcellularLocation>
        <location evidence="1">Nucleus</location>
    </subcellularLocation>
</comment>
<dbReference type="PANTHER" id="PTHR47305">
    <property type="entry name" value="BEN DOMAIN-CONTAINING PROTEIN 2"/>
    <property type="match status" value="1"/>
</dbReference>
<feature type="compositionally biased region" description="Basic and acidic residues" evidence="3">
    <location>
        <begin position="90"/>
        <end position="109"/>
    </location>
</feature>
<reference evidence="5" key="1">
    <citation type="journal article" date="2023" name="Science">
        <title>Genome structures resolve the early diversification of teleost fishes.</title>
        <authorList>
            <person name="Parey E."/>
            <person name="Louis A."/>
            <person name="Montfort J."/>
            <person name="Bouchez O."/>
            <person name="Roques C."/>
            <person name="Iampietro C."/>
            <person name="Lluch J."/>
            <person name="Castinel A."/>
            <person name="Donnadieu C."/>
            <person name="Desvignes T."/>
            <person name="Floi Bucao C."/>
            <person name="Jouanno E."/>
            <person name="Wen M."/>
            <person name="Mejri S."/>
            <person name="Dirks R."/>
            <person name="Jansen H."/>
            <person name="Henkel C."/>
            <person name="Chen W.J."/>
            <person name="Zahm M."/>
            <person name="Cabau C."/>
            <person name="Klopp C."/>
            <person name="Thompson A.W."/>
            <person name="Robinson-Rechavi M."/>
            <person name="Braasch I."/>
            <person name="Lecointre G."/>
            <person name="Bobe J."/>
            <person name="Postlethwait J.H."/>
            <person name="Berthelot C."/>
            <person name="Roest Crollius H."/>
            <person name="Guiguen Y."/>
        </authorList>
    </citation>
    <scope>NUCLEOTIDE SEQUENCE</scope>
    <source>
        <strain evidence="5">Concon-B</strain>
    </source>
</reference>
<dbReference type="GO" id="GO:0003677">
    <property type="term" value="F:DNA binding"/>
    <property type="evidence" value="ECO:0007669"/>
    <property type="project" value="InterPro"/>
</dbReference>
<evidence type="ECO:0000256" key="3">
    <source>
        <dbReference type="SAM" id="MobiDB-lite"/>
    </source>
</evidence>
<dbReference type="Pfam" id="PF10523">
    <property type="entry name" value="BEN"/>
    <property type="match status" value="1"/>
</dbReference>
<dbReference type="SMART" id="SM01025">
    <property type="entry name" value="BEN"/>
    <property type="match status" value="1"/>
</dbReference>
<feature type="region of interest" description="Disordered" evidence="3">
    <location>
        <begin position="47"/>
        <end position="161"/>
    </location>
</feature>
<dbReference type="InterPro" id="IPR018379">
    <property type="entry name" value="BEN_domain"/>
</dbReference>
<feature type="region of interest" description="Disordered" evidence="3">
    <location>
        <begin position="1"/>
        <end position="34"/>
    </location>
</feature>
<comment type="caution">
    <text evidence="5">The sequence shown here is derived from an EMBL/GenBank/DDBJ whole genome shotgun (WGS) entry which is preliminary data.</text>
</comment>
<dbReference type="PROSITE" id="PS51457">
    <property type="entry name" value="BEN"/>
    <property type="match status" value="1"/>
</dbReference>
<sequence length="629" mass="69867">MKQEFSPGKGNSLHETGVHSAVESVSPEHAVHADDMDVPFIVVKLEDEHDSSDAESLVDAEWMRPVESPEYDENAGQDPTSETEVSPFPTEKHSNDALPKHEYSGERGKQNVGGKACLSPDFEDAGLPKNRASKRKRRGSAWTSIKRRNKQSVSTKTTSVSRFSKSQEASIQTFMESHGKELFGPNKKRVDERQSLWKDLISQINTEVSVNGQKTLTAVKKLAVVYKKAGVRPTREHKKRTSSRMCSRKETVSPLDAEELAWGSTSTHKRLFPINIHHHHPAARGQGYGTQPVGSSASGAWAPYSRFRPACISPQQAMEPPPFPYTEYDAKPQCCEKLEGTLFEVLNLCQFMCTAIQRLEEKIDSLQPNSSYMQESHLNFPIPEEVSWHRMAHSSAWAKPPPSRGSRFGLSRLNVLSSPSHVPPPDDKPPPFHTPPARRGRPRFPQSNVTRQPAHPAAPQLDRLTPGRTKQGGRKPRGRARGRVFAAPPSGIAVVDVLPVNVPLMGPSSTGNVKDEQLVLIGSSSRKVRISTSEYLKAFKESDPQGAMAVMLRAVFTDMVLAHSWVTWNRSGGIMQLDPNKIEAIREWLAEMFPKHDLDVRGVDWATCLGVISSVTKMLRTRMEQQAVA</sequence>
<name>A0A9Q1D1G9_CONCO</name>
<dbReference type="Proteomes" id="UP001152803">
    <property type="component" value="Unassembled WGS sequence"/>
</dbReference>
<keyword evidence="2" id="KW-0539">Nucleus</keyword>
<dbReference type="OrthoDB" id="8958408at2759"/>
<evidence type="ECO:0000313" key="5">
    <source>
        <dbReference type="EMBL" id="KAJ8255941.1"/>
    </source>
</evidence>
<evidence type="ECO:0000256" key="1">
    <source>
        <dbReference type="ARBA" id="ARBA00004123"/>
    </source>
</evidence>
<evidence type="ECO:0000259" key="4">
    <source>
        <dbReference type="PROSITE" id="PS51457"/>
    </source>
</evidence>
<protein>
    <recommendedName>
        <fullName evidence="4">BEN domain-containing protein</fullName>
    </recommendedName>
</protein>
<dbReference type="GO" id="GO:0005634">
    <property type="term" value="C:nucleus"/>
    <property type="evidence" value="ECO:0007669"/>
    <property type="project" value="UniProtKB-SubCell"/>
</dbReference>
<evidence type="ECO:0000256" key="2">
    <source>
        <dbReference type="ARBA" id="ARBA00023242"/>
    </source>
</evidence>
<feature type="domain" description="BEN" evidence="4">
    <location>
        <begin position="525"/>
        <end position="623"/>
    </location>
</feature>
<dbReference type="AlphaFoldDB" id="A0A9Q1D1G9"/>
<feature type="compositionally biased region" description="Basic residues" evidence="3">
    <location>
        <begin position="471"/>
        <end position="482"/>
    </location>
</feature>
<dbReference type="EMBL" id="JAFJMO010000015">
    <property type="protein sequence ID" value="KAJ8255941.1"/>
    <property type="molecule type" value="Genomic_DNA"/>
</dbReference>
<evidence type="ECO:0000313" key="6">
    <source>
        <dbReference type="Proteomes" id="UP001152803"/>
    </source>
</evidence>
<proteinExistence type="predicted"/>